<dbReference type="GO" id="GO:0000160">
    <property type="term" value="P:phosphorelay signal transduction system"/>
    <property type="evidence" value="ECO:0007669"/>
    <property type="project" value="InterPro"/>
</dbReference>
<dbReference type="EMBL" id="AUXX01000045">
    <property type="protein sequence ID" value="KZN61359.1"/>
    <property type="molecule type" value="Genomic_DNA"/>
</dbReference>
<feature type="domain" description="Response regulatory" evidence="2">
    <location>
        <begin position="5"/>
        <end position="139"/>
    </location>
</feature>
<proteinExistence type="predicted"/>
<name>A0A167JME9_9GAMM</name>
<organism evidence="3 4">
    <name type="scientific">Pseudoalteromonas luteoviolacea S4060-1</name>
    <dbReference type="NCBI Taxonomy" id="1365257"/>
    <lineage>
        <taxon>Bacteria</taxon>
        <taxon>Pseudomonadati</taxon>
        <taxon>Pseudomonadota</taxon>
        <taxon>Gammaproteobacteria</taxon>
        <taxon>Alteromonadales</taxon>
        <taxon>Pseudoalteromonadaceae</taxon>
        <taxon>Pseudoalteromonas</taxon>
    </lineage>
</organism>
<keyword evidence="1" id="KW-0597">Phosphoprotein</keyword>
<dbReference type="Proteomes" id="UP000076661">
    <property type="component" value="Unassembled WGS sequence"/>
</dbReference>
<dbReference type="SUPFAM" id="SSF52172">
    <property type="entry name" value="CheY-like"/>
    <property type="match status" value="1"/>
</dbReference>
<reference evidence="3 4" key="1">
    <citation type="submission" date="2013-07" db="EMBL/GenBank/DDBJ databases">
        <title>Comparative Genomic and Metabolomic Analysis of Twelve Strains of Pseudoalteromonas luteoviolacea.</title>
        <authorList>
            <person name="Vynne N.G."/>
            <person name="Mansson M."/>
            <person name="Gram L."/>
        </authorList>
    </citation>
    <scope>NUCLEOTIDE SEQUENCE [LARGE SCALE GENOMIC DNA]</scope>
    <source>
        <strain evidence="3 4">S4060-1</strain>
    </source>
</reference>
<dbReference type="InterPro" id="IPR001789">
    <property type="entry name" value="Sig_transdc_resp-reg_receiver"/>
</dbReference>
<evidence type="ECO:0000313" key="4">
    <source>
        <dbReference type="Proteomes" id="UP000076661"/>
    </source>
</evidence>
<dbReference type="PANTHER" id="PTHR44520">
    <property type="entry name" value="RESPONSE REGULATOR RCP1-RELATED"/>
    <property type="match status" value="1"/>
</dbReference>
<dbReference type="PATRIC" id="fig|1365257.3.peg.4244"/>
<feature type="modified residue" description="4-aspartylphosphate" evidence="1">
    <location>
        <position position="67"/>
    </location>
</feature>
<dbReference type="Pfam" id="PF00072">
    <property type="entry name" value="Response_reg"/>
    <property type="match status" value="1"/>
</dbReference>
<dbReference type="InterPro" id="IPR052893">
    <property type="entry name" value="TCS_response_regulator"/>
</dbReference>
<sequence>MREYTIMMIDDDEVDRYLLKRALKNAGYTGHIFEADNGQVAIDFLSNYEHNAKLFPDKFPPVIIFLDINMPLMDGFEFLEAFVKLRATTPVFENSILTLYTSSKCDEDKHRVKGYDFVKGYLVKEDLTTQNLKETMATCNAG</sequence>
<gene>
    <name evidence="3" type="ORF">N478_04645</name>
</gene>
<accession>A0A167JME9</accession>
<dbReference type="RefSeq" id="WP_063374080.1">
    <property type="nucleotide sequence ID" value="NZ_AUXX01000045.1"/>
</dbReference>
<dbReference type="AlphaFoldDB" id="A0A167JME9"/>
<evidence type="ECO:0000259" key="2">
    <source>
        <dbReference type="PROSITE" id="PS50110"/>
    </source>
</evidence>
<evidence type="ECO:0000313" key="3">
    <source>
        <dbReference type="EMBL" id="KZN61359.1"/>
    </source>
</evidence>
<protein>
    <recommendedName>
        <fullName evidence="2">Response regulatory domain-containing protein</fullName>
    </recommendedName>
</protein>
<dbReference type="InterPro" id="IPR011006">
    <property type="entry name" value="CheY-like_superfamily"/>
</dbReference>
<evidence type="ECO:0000256" key="1">
    <source>
        <dbReference type="PROSITE-ProRule" id="PRU00169"/>
    </source>
</evidence>
<dbReference type="Gene3D" id="3.40.50.2300">
    <property type="match status" value="1"/>
</dbReference>
<dbReference type="PANTHER" id="PTHR44520:SF2">
    <property type="entry name" value="RESPONSE REGULATOR RCP1"/>
    <property type="match status" value="1"/>
</dbReference>
<dbReference type="PROSITE" id="PS50110">
    <property type="entry name" value="RESPONSE_REGULATORY"/>
    <property type="match status" value="1"/>
</dbReference>
<comment type="caution">
    <text evidence="3">The sequence shown here is derived from an EMBL/GenBank/DDBJ whole genome shotgun (WGS) entry which is preliminary data.</text>
</comment>
<dbReference type="SMART" id="SM00448">
    <property type="entry name" value="REC"/>
    <property type="match status" value="1"/>
</dbReference>